<feature type="transmembrane region" description="Helical" evidence="1">
    <location>
        <begin position="12"/>
        <end position="33"/>
    </location>
</feature>
<keyword evidence="1" id="KW-0472">Membrane</keyword>
<keyword evidence="1" id="KW-1133">Transmembrane helix</keyword>
<name>A0A848L2S4_9ACTN</name>
<sequence>MDSRARAFRATLIKLGVFAVTMLLVFVALVVVFSRYRPGSSNDYSALFTSASSMKSGAKVKIAGVDVGAVSGIELTQSSEAKVDFTVDAKYPLPSSVRALIRYENLTGDRYLELQRGVGDVNSTISPGGQIPITQTEPALDLDKLLGGFKPLFRTLNPKEVNELSAALIEVFQGQGPALTQLLNSTSQFTNSLADRDQLIGEVIDNLNQTLGTLDADKKGFSEDLDRLHQLVDGLAADRTTIGQSLSSTSALTNNLADLLTDTRPQLKQLVTDTGSLATEMNRGEGYVRQVLPRLPNDFKTLSNLGSYGAWLQIWLCRQRIIMTGPGNTQIVFTSLDATKNSRPGNRCDNT</sequence>
<proteinExistence type="predicted"/>
<organism evidence="4 5">
    <name type="scientific">Gordonia asplenii</name>
    <dbReference type="NCBI Taxonomy" id="2725283"/>
    <lineage>
        <taxon>Bacteria</taxon>
        <taxon>Bacillati</taxon>
        <taxon>Actinomycetota</taxon>
        <taxon>Actinomycetes</taxon>
        <taxon>Mycobacteriales</taxon>
        <taxon>Gordoniaceae</taxon>
        <taxon>Gordonia</taxon>
    </lineage>
</organism>
<feature type="domain" description="Mce/MlaD" evidence="2">
    <location>
        <begin position="42"/>
        <end position="117"/>
    </location>
</feature>
<keyword evidence="1" id="KW-0812">Transmembrane</keyword>
<dbReference type="NCBIfam" id="TIGR00996">
    <property type="entry name" value="Mtu_fam_mce"/>
    <property type="match status" value="1"/>
</dbReference>
<dbReference type="InterPro" id="IPR052336">
    <property type="entry name" value="MlaD_Phospholipid_Transporter"/>
</dbReference>
<dbReference type="PANTHER" id="PTHR33371">
    <property type="entry name" value="INTERMEMBRANE PHOSPHOLIPID TRANSPORT SYSTEM BINDING PROTEIN MLAD-RELATED"/>
    <property type="match status" value="1"/>
</dbReference>
<dbReference type="Pfam" id="PF11887">
    <property type="entry name" value="Mce4_CUP1"/>
    <property type="match status" value="1"/>
</dbReference>
<reference evidence="4 5" key="1">
    <citation type="submission" date="2020-04" db="EMBL/GenBank/DDBJ databases">
        <title>Gordonia sp. nov. TBRC 11910.</title>
        <authorList>
            <person name="Suriyachadkun C."/>
        </authorList>
    </citation>
    <scope>NUCLEOTIDE SEQUENCE [LARGE SCALE GENOMIC DNA]</scope>
    <source>
        <strain evidence="4 5">TBRC 11910</strain>
    </source>
</reference>
<evidence type="ECO:0000259" key="2">
    <source>
        <dbReference type="Pfam" id="PF02470"/>
    </source>
</evidence>
<dbReference type="GO" id="GO:0005576">
    <property type="term" value="C:extracellular region"/>
    <property type="evidence" value="ECO:0007669"/>
    <property type="project" value="TreeGrafter"/>
</dbReference>
<feature type="domain" description="Mammalian cell entry C-terminal" evidence="3">
    <location>
        <begin position="123"/>
        <end position="330"/>
    </location>
</feature>
<evidence type="ECO:0000313" key="5">
    <source>
        <dbReference type="Proteomes" id="UP000550729"/>
    </source>
</evidence>
<dbReference type="EMBL" id="JABBNB010000040">
    <property type="protein sequence ID" value="NMO04732.1"/>
    <property type="molecule type" value="Genomic_DNA"/>
</dbReference>
<dbReference type="InterPro" id="IPR024516">
    <property type="entry name" value="Mce_C"/>
</dbReference>
<dbReference type="InterPro" id="IPR003399">
    <property type="entry name" value="Mce/MlaD"/>
</dbReference>
<gene>
    <name evidence="4" type="ORF">HH308_26265</name>
</gene>
<dbReference type="Pfam" id="PF02470">
    <property type="entry name" value="MlaD"/>
    <property type="match status" value="1"/>
</dbReference>
<evidence type="ECO:0000313" key="4">
    <source>
        <dbReference type="EMBL" id="NMO04732.1"/>
    </source>
</evidence>
<protein>
    <submittedName>
        <fullName evidence="4">MCE family protein</fullName>
    </submittedName>
</protein>
<comment type="caution">
    <text evidence="4">The sequence shown here is derived from an EMBL/GenBank/DDBJ whole genome shotgun (WGS) entry which is preliminary data.</text>
</comment>
<evidence type="ECO:0000259" key="3">
    <source>
        <dbReference type="Pfam" id="PF11887"/>
    </source>
</evidence>
<accession>A0A848L2S4</accession>
<keyword evidence="5" id="KW-1185">Reference proteome</keyword>
<dbReference type="PANTHER" id="PTHR33371:SF17">
    <property type="entry name" value="MCE-FAMILY PROTEIN MCE1B"/>
    <property type="match status" value="1"/>
</dbReference>
<dbReference type="Proteomes" id="UP000550729">
    <property type="component" value="Unassembled WGS sequence"/>
</dbReference>
<dbReference type="GO" id="GO:0051701">
    <property type="term" value="P:biological process involved in interaction with host"/>
    <property type="evidence" value="ECO:0007669"/>
    <property type="project" value="TreeGrafter"/>
</dbReference>
<dbReference type="RefSeq" id="WP_170197237.1">
    <property type="nucleotide sequence ID" value="NZ_JABBNB010000040.1"/>
</dbReference>
<evidence type="ECO:0000256" key="1">
    <source>
        <dbReference type="SAM" id="Phobius"/>
    </source>
</evidence>
<dbReference type="AlphaFoldDB" id="A0A848L2S4"/>
<dbReference type="InterPro" id="IPR005693">
    <property type="entry name" value="Mce"/>
</dbReference>